<evidence type="ECO:0000313" key="4">
    <source>
        <dbReference type="Proteomes" id="UP000027195"/>
    </source>
</evidence>
<dbReference type="Proteomes" id="UP000027195">
    <property type="component" value="Unassembled WGS sequence"/>
</dbReference>
<dbReference type="Gene3D" id="1.25.40.10">
    <property type="entry name" value="Tetratricopeptide repeat domain"/>
    <property type="match status" value="2"/>
</dbReference>
<name>A0A067MCC4_BOTB1</name>
<sequence>MAQSSGTPYNGITSSDALEGLNMTVLSAGNLPQSSGLHRDPKAFVALSVLDKPWKTKIADRSKNPRWGDEFNLLGGDSAVLKFELKVLRRFGLSHREVLVGTLEMRFEELREKQRKAHEEGRNYFTLDLQAILSSGPRPSISVQVHGDPLEAEQDLDTARVLVSTARGDIQEMRTLSGLPAVPAHASDAASSAQDAVQAVGSAKEVQEVYKAALASIEAFVKVVDAFAEIHPYAKAAWTVLSAGYKIIAAQQGRDDALSELLDSMSTAFDLVCRFDKTALHKDDKCIILQVAKKANECALFIQEYCRTKSFALRAVKGVFSGTDDEISRFKRDFDILRRNMDTGAILSLTEGLSRVNEDLYKVEEGMKDIGLNVVQMAILDKLPYAAGATWDRGKTCLPSTREALLEDIWQWITSSEPRDGAEILCLTGVAGSGKSAIAHTIASRCYDEGFLASSFFFSQDVAERNNPRKLLTTIARDIARDPRIRERICLALERDLSLVTAPLSQQFDSLILAPCLHYPPDAFAAMVIDGLDEGYTVELLKIFRSAFPKLPQPFRLFITSRDMAGIETILSHSAHFHLRTIDINTSVNLGDMRTYIRHGLTVIAEQHGLGESWVSEELVEVFVSKAEGLFQWAAAVFQALETAYNPTKKLISLLADTRTGLAPEKKMDNIYTKILEAFDWDDDDFKSDFHAVMGAILAAKSPLSVSALRSLHPDISDIGRLFSRLGALLTGWKHPGQPVRILHLSLRDFLTARAPKNAPFYICEKDHSRRLGLLCLRVLSEKLTEGAPGVGYLADDTVRGIPILDKAEVSEELSYACEFWMDHIVEFKAPIPAKLVEPLHNLLFARLIPWMEVHTSIATFKGFQQVRTWIQQNMSSEGANLMNEEFTHVLGAALVQISERLDCMERREEALTAGREAVDLYRQLATDRPAAHNSSLAHSLRNLSRALSHMGHGEDALAAVTEAVQLFRPLAADRSALFSLNLAESLDTLSACLSSLGHKKRALIPAREAVQLYRRLAEDRPTVFRSKLAFSLNELAVDLSAVGHREDALAAV</sequence>
<dbReference type="OrthoDB" id="3038309at2759"/>
<dbReference type="HOGENOM" id="CLU_260430_0_0_1"/>
<dbReference type="PROSITE" id="PS50004">
    <property type="entry name" value="C2"/>
    <property type="match status" value="1"/>
</dbReference>
<evidence type="ECO:0000259" key="2">
    <source>
        <dbReference type="PROSITE" id="PS50004"/>
    </source>
</evidence>
<dbReference type="InterPro" id="IPR056884">
    <property type="entry name" value="NPHP3-like_N"/>
</dbReference>
<dbReference type="InParanoid" id="A0A067MCC4"/>
<dbReference type="SUPFAM" id="SSF48452">
    <property type="entry name" value="TPR-like"/>
    <property type="match status" value="1"/>
</dbReference>
<keyword evidence="4" id="KW-1185">Reference proteome</keyword>
<dbReference type="PANTHER" id="PTHR10039:SF17">
    <property type="entry name" value="FUNGAL STAND N-TERMINAL GOODBYE DOMAIN-CONTAINING PROTEIN-RELATED"/>
    <property type="match status" value="1"/>
</dbReference>
<dbReference type="EMBL" id="KL198045">
    <property type="protein sequence ID" value="KDQ13224.1"/>
    <property type="molecule type" value="Genomic_DNA"/>
</dbReference>
<evidence type="ECO:0000313" key="3">
    <source>
        <dbReference type="EMBL" id="KDQ13224.1"/>
    </source>
</evidence>
<proteinExistence type="predicted"/>
<dbReference type="AlphaFoldDB" id="A0A067MCC4"/>
<evidence type="ECO:0000256" key="1">
    <source>
        <dbReference type="ARBA" id="ARBA00022737"/>
    </source>
</evidence>
<dbReference type="InterPro" id="IPR027417">
    <property type="entry name" value="P-loop_NTPase"/>
</dbReference>
<dbReference type="InterPro" id="IPR035892">
    <property type="entry name" value="C2_domain_sf"/>
</dbReference>
<keyword evidence="1" id="KW-0677">Repeat</keyword>
<dbReference type="Gene3D" id="3.40.50.300">
    <property type="entry name" value="P-loop containing nucleotide triphosphate hydrolases"/>
    <property type="match status" value="1"/>
</dbReference>
<dbReference type="PANTHER" id="PTHR10039">
    <property type="entry name" value="AMELOGENIN"/>
    <property type="match status" value="1"/>
</dbReference>
<organism evidence="3 4">
    <name type="scientific">Botryobasidium botryosum (strain FD-172 SS1)</name>
    <dbReference type="NCBI Taxonomy" id="930990"/>
    <lineage>
        <taxon>Eukaryota</taxon>
        <taxon>Fungi</taxon>
        <taxon>Dikarya</taxon>
        <taxon>Basidiomycota</taxon>
        <taxon>Agaricomycotina</taxon>
        <taxon>Agaricomycetes</taxon>
        <taxon>Cantharellales</taxon>
        <taxon>Botryobasidiaceae</taxon>
        <taxon>Botryobasidium</taxon>
    </lineage>
</organism>
<dbReference type="Pfam" id="PF24883">
    <property type="entry name" value="NPHP3_N"/>
    <property type="match status" value="1"/>
</dbReference>
<gene>
    <name evidence="3" type="ORF">BOTBODRAFT_33830</name>
</gene>
<dbReference type="InterPro" id="IPR000008">
    <property type="entry name" value="C2_dom"/>
</dbReference>
<dbReference type="STRING" id="930990.A0A067MCC4"/>
<dbReference type="SMART" id="SM00239">
    <property type="entry name" value="C2"/>
    <property type="match status" value="1"/>
</dbReference>
<dbReference type="InterPro" id="IPR011990">
    <property type="entry name" value="TPR-like_helical_dom_sf"/>
</dbReference>
<dbReference type="Pfam" id="PF00168">
    <property type="entry name" value="C2"/>
    <property type="match status" value="1"/>
</dbReference>
<reference evidence="4" key="1">
    <citation type="journal article" date="2014" name="Proc. Natl. Acad. Sci. U.S.A.">
        <title>Extensive sampling of basidiomycete genomes demonstrates inadequacy of the white-rot/brown-rot paradigm for wood decay fungi.</title>
        <authorList>
            <person name="Riley R."/>
            <person name="Salamov A.A."/>
            <person name="Brown D.W."/>
            <person name="Nagy L.G."/>
            <person name="Floudas D."/>
            <person name="Held B.W."/>
            <person name="Levasseur A."/>
            <person name="Lombard V."/>
            <person name="Morin E."/>
            <person name="Otillar R."/>
            <person name="Lindquist E.A."/>
            <person name="Sun H."/>
            <person name="LaButti K.M."/>
            <person name="Schmutz J."/>
            <person name="Jabbour D."/>
            <person name="Luo H."/>
            <person name="Baker S.E."/>
            <person name="Pisabarro A.G."/>
            <person name="Walton J.D."/>
            <person name="Blanchette R.A."/>
            <person name="Henrissat B."/>
            <person name="Martin F."/>
            <person name="Cullen D."/>
            <person name="Hibbett D.S."/>
            <person name="Grigoriev I.V."/>
        </authorList>
    </citation>
    <scope>NUCLEOTIDE SEQUENCE [LARGE SCALE GENOMIC DNA]</scope>
    <source>
        <strain evidence="4">FD-172 SS1</strain>
    </source>
</reference>
<dbReference type="SUPFAM" id="SSF52540">
    <property type="entry name" value="P-loop containing nucleoside triphosphate hydrolases"/>
    <property type="match status" value="1"/>
</dbReference>
<feature type="domain" description="C2" evidence="2">
    <location>
        <begin position="4"/>
        <end position="121"/>
    </location>
</feature>
<dbReference type="Gene3D" id="2.60.40.150">
    <property type="entry name" value="C2 domain"/>
    <property type="match status" value="1"/>
</dbReference>
<dbReference type="SUPFAM" id="SSF49562">
    <property type="entry name" value="C2 domain (Calcium/lipid-binding domain, CaLB)"/>
    <property type="match status" value="1"/>
</dbReference>
<protein>
    <recommendedName>
        <fullName evidence="2">C2 domain-containing protein</fullName>
    </recommendedName>
</protein>
<accession>A0A067MCC4</accession>